<dbReference type="OrthoDB" id="446890at2759"/>
<dbReference type="AlphaFoldDB" id="A0A0K9PHD2"/>
<feature type="domain" description="Thioredoxin" evidence="5">
    <location>
        <begin position="74"/>
        <end position="236"/>
    </location>
</feature>
<dbReference type="InterPro" id="IPR029759">
    <property type="entry name" value="GPX_AS"/>
</dbReference>
<evidence type="ECO:0000313" key="6">
    <source>
        <dbReference type="EMBL" id="KMZ67630.1"/>
    </source>
</evidence>
<reference evidence="7" key="1">
    <citation type="journal article" date="2016" name="Nature">
        <title>The genome of the seagrass Zostera marina reveals angiosperm adaptation to the sea.</title>
        <authorList>
            <person name="Olsen J.L."/>
            <person name="Rouze P."/>
            <person name="Verhelst B."/>
            <person name="Lin Y.-C."/>
            <person name="Bayer T."/>
            <person name="Collen J."/>
            <person name="Dattolo E."/>
            <person name="De Paoli E."/>
            <person name="Dittami S."/>
            <person name="Maumus F."/>
            <person name="Michel G."/>
            <person name="Kersting A."/>
            <person name="Lauritano C."/>
            <person name="Lohaus R."/>
            <person name="Toepel M."/>
            <person name="Tonon T."/>
            <person name="Vanneste K."/>
            <person name="Amirebrahimi M."/>
            <person name="Brakel J."/>
            <person name="Bostroem C."/>
            <person name="Chovatia M."/>
            <person name="Grimwood J."/>
            <person name="Jenkins J.W."/>
            <person name="Jueterbock A."/>
            <person name="Mraz A."/>
            <person name="Stam W.T."/>
            <person name="Tice H."/>
            <person name="Bornberg-Bauer E."/>
            <person name="Green P.J."/>
            <person name="Pearson G.A."/>
            <person name="Procaccini G."/>
            <person name="Duarte C.M."/>
            <person name="Schmutz J."/>
            <person name="Reusch T.B.H."/>
            <person name="Van de Peer Y."/>
        </authorList>
    </citation>
    <scope>NUCLEOTIDE SEQUENCE [LARGE SCALE GENOMIC DNA]</scope>
    <source>
        <strain evidence="7">cv. Finnish</strain>
    </source>
</reference>
<dbReference type="PANTHER" id="PTHR11592">
    <property type="entry name" value="GLUTATHIONE PEROXIDASE"/>
    <property type="match status" value="1"/>
</dbReference>
<dbReference type="STRING" id="29655.A0A0K9PHD2"/>
<proteinExistence type="inferred from homology"/>
<evidence type="ECO:0000259" key="5">
    <source>
        <dbReference type="PROSITE" id="PS51352"/>
    </source>
</evidence>
<dbReference type="PROSITE" id="PS00460">
    <property type="entry name" value="GLUTATHIONE_PEROXID_1"/>
    <property type="match status" value="1"/>
</dbReference>
<dbReference type="Gene3D" id="3.40.30.10">
    <property type="entry name" value="Glutaredoxin"/>
    <property type="match status" value="1"/>
</dbReference>
<dbReference type="PROSITE" id="PS00763">
    <property type="entry name" value="GLUTATHIONE_PEROXID_2"/>
    <property type="match status" value="1"/>
</dbReference>
<evidence type="ECO:0000256" key="2">
    <source>
        <dbReference type="ARBA" id="ARBA00022559"/>
    </source>
</evidence>
<dbReference type="SUPFAM" id="SSF52833">
    <property type="entry name" value="Thioredoxin-like"/>
    <property type="match status" value="1"/>
</dbReference>
<dbReference type="PRINTS" id="PR01011">
    <property type="entry name" value="GLUTPROXDASE"/>
</dbReference>
<organism evidence="6 7">
    <name type="scientific">Zostera marina</name>
    <name type="common">Eelgrass</name>
    <dbReference type="NCBI Taxonomy" id="29655"/>
    <lineage>
        <taxon>Eukaryota</taxon>
        <taxon>Viridiplantae</taxon>
        <taxon>Streptophyta</taxon>
        <taxon>Embryophyta</taxon>
        <taxon>Tracheophyta</taxon>
        <taxon>Spermatophyta</taxon>
        <taxon>Magnoliopsida</taxon>
        <taxon>Liliopsida</taxon>
        <taxon>Zosteraceae</taxon>
        <taxon>Zostera</taxon>
    </lineage>
</organism>
<evidence type="ECO:0000256" key="1">
    <source>
        <dbReference type="ARBA" id="ARBA00006926"/>
    </source>
</evidence>
<evidence type="ECO:0000256" key="4">
    <source>
        <dbReference type="RuleBase" id="RU000499"/>
    </source>
</evidence>
<dbReference type="GO" id="GO:0005829">
    <property type="term" value="C:cytosol"/>
    <property type="evidence" value="ECO:0000318"/>
    <property type="project" value="GO_Central"/>
</dbReference>
<dbReference type="PROSITE" id="PS51352">
    <property type="entry name" value="THIOREDOXIN_2"/>
    <property type="match status" value="1"/>
</dbReference>
<dbReference type="OMA" id="QINRIRY"/>
<protein>
    <recommendedName>
        <fullName evidence="4">Glutathione peroxidase</fullName>
    </recommendedName>
</protein>
<dbReference type="InterPro" id="IPR013766">
    <property type="entry name" value="Thioredoxin_domain"/>
</dbReference>
<dbReference type="GO" id="GO:0004601">
    <property type="term" value="F:peroxidase activity"/>
    <property type="evidence" value="ECO:0000318"/>
    <property type="project" value="GO_Central"/>
</dbReference>
<dbReference type="InterPro" id="IPR036249">
    <property type="entry name" value="Thioredoxin-like_sf"/>
</dbReference>
<dbReference type="FunFam" id="3.40.30.10:FF:000025">
    <property type="entry name" value="Glutathione peroxidase"/>
    <property type="match status" value="1"/>
</dbReference>
<dbReference type="EMBL" id="LFYR01000889">
    <property type="protein sequence ID" value="KMZ67630.1"/>
    <property type="molecule type" value="Genomic_DNA"/>
</dbReference>
<dbReference type="CDD" id="cd00340">
    <property type="entry name" value="GSH_Peroxidase"/>
    <property type="match status" value="1"/>
</dbReference>
<keyword evidence="3 4" id="KW-0560">Oxidoreductase</keyword>
<dbReference type="GO" id="GO:0006979">
    <property type="term" value="P:response to oxidative stress"/>
    <property type="evidence" value="ECO:0007669"/>
    <property type="project" value="InterPro"/>
</dbReference>
<dbReference type="PROSITE" id="PS51355">
    <property type="entry name" value="GLUTATHIONE_PEROXID_3"/>
    <property type="match status" value="1"/>
</dbReference>
<dbReference type="InterPro" id="IPR029760">
    <property type="entry name" value="GPX_CS"/>
</dbReference>
<evidence type="ECO:0000313" key="7">
    <source>
        <dbReference type="Proteomes" id="UP000036987"/>
    </source>
</evidence>
<keyword evidence="7" id="KW-1185">Reference proteome</keyword>
<comment type="caution">
    <text evidence="6">The sequence shown here is derived from an EMBL/GenBank/DDBJ whole genome shotgun (WGS) entry which is preliminary data.</text>
</comment>
<dbReference type="Pfam" id="PF00255">
    <property type="entry name" value="GSHPx"/>
    <property type="match status" value="1"/>
</dbReference>
<evidence type="ECO:0000256" key="3">
    <source>
        <dbReference type="ARBA" id="ARBA00023002"/>
    </source>
</evidence>
<comment type="similarity">
    <text evidence="1 4">Belongs to the glutathione peroxidase family.</text>
</comment>
<dbReference type="PANTHER" id="PTHR11592:SF51">
    <property type="entry name" value="GLUTATHIONE PEROXIDASE"/>
    <property type="match status" value="1"/>
</dbReference>
<dbReference type="Proteomes" id="UP000036987">
    <property type="component" value="Unassembled WGS sequence"/>
</dbReference>
<accession>A0A0K9PHD2</accession>
<gene>
    <name evidence="6" type="ORF">ZOSMA_25G00150</name>
</gene>
<keyword evidence="2 4" id="KW-0575">Peroxidase</keyword>
<sequence length="238" mass="26527">MFRSFNSPVKISRRVSSISSLLFSNSTPLLPQYDLPVTVSPSPAVFFSIFSLRSPPRSVYCQTRFASVMAGNSSNTVSSVHEFTVKDARGNELDLSSYKGKVLLIVNVASQCGLTNKNYTELSQLYEKYKEKDFEILAFPCNQFGGQEPGTNEQIVEFACTCFKAEYPIFDKVDVNGDNTAPVYKFLKSSKRGLLGEGIKWNFEKFLVDKEGIVVDRYAPTTSPLSFEKSIKKLLGLA</sequence>
<name>A0A0K9PHD2_ZOSMR</name>
<dbReference type="InterPro" id="IPR000889">
    <property type="entry name" value="Glutathione_peroxidase"/>
</dbReference>